<feature type="compositionally biased region" description="Gly residues" evidence="1">
    <location>
        <begin position="222"/>
        <end position="249"/>
    </location>
</feature>
<organism evidence="2 3">
    <name type="scientific">Saccharothrix mutabilis subsp. mutabilis</name>
    <dbReference type="NCBI Taxonomy" id="66855"/>
    <lineage>
        <taxon>Bacteria</taxon>
        <taxon>Bacillati</taxon>
        <taxon>Actinomycetota</taxon>
        <taxon>Actinomycetes</taxon>
        <taxon>Pseudonocardiales</taxon>
        <taxon>Pseudonocardiaceae</taxon>
        <taxon>Saccharothrix</taxon>
    </lineage>
</organism>
<sequence length="320" mass="32355">MCANGFPAEKSIGTTGARVALAHDNRTAEEPQVTENSKGAVPGTAEQQEVARHAQQAAGDLVTTGREQAKMVVGETADQVKSAVQDMRTRVADQAENQARRVAQQLTRIADELGGMAENQSSDSMTAPLIRQVADTSRQAADFLDNRGAHGLLDSVQDYARRKPGTFLLGAAVAGFLVGRVAKTASGGSDGAGRQSSTPEVTAPAPRSGDQPMRPTPTPVGAGRGFEAGGTGEAGTGYPGGQSGAGHPGQTGHAGYSGQQGYTGQPGYSGQPGHAGPAGMGYPGQSGVDDPVSGRPGPSGMGYPGQSGVDRTGGGPHVDR</sequence>
<dbReference type="EMBL" id="BAAABU010000003">
    <property type="protein sequence ID" value="GAA0220767.1"/>
    <property type="molecule type" value="Genomic_DNA"/>
</dbReference>
<evidence type="ECO:0000313" key="2">
    <source>
        <dbReference type="EMBL" id="GAA0220767.1"/>
    </source>
</evidence>
<name>A0ABN0TG25_9PSEU</name>
<keyword evidence="3" id="KW-1185">Reference proteome</keyword>
<evidence type="ECO:0000313" key="3">
    <source>
        <dbReference type="Proteomes" id="UP001500416"/>
    </source>
</evidence>
<dbReference type="Proteomes" id="UP001500416">
    <property type="component" value="Unassembled WGS sequence"/>
</dbReference>
<gene>
    <name evidence="2" type="ORF">GCM10010492_18620</name>
</gene>
<reference evidence="2 3" key="1">
    <citation type="journal article" date="2019" name="Int. J. Syst. Evol. Microbiol.">
        <title>The Global Catalogue of Microorganisms (GCM) 10K type strain sequencing project: providing services to taxonomists for standard genome sequencing and annotation.</title>
        <authorList>
            <consortium name="The Broad Institute Genomics Platform"/>
            <consortium name="The Broad Institute Genome Sequencing Center for Infectious Disease"/>
            <person name="Wu L."/>
            <person name="Ma J."/>
        </authorList>
    </citation>
    <scope>NUCLEOTIDE SEQUENCE [LARGE SCALE GENOMIC DNA]</scope>
    <source>
        <strain evidence="2 3">JCM 3380</strain>
    </source>
</reference>
<protein>
    <recommendedName>
        <fullName evidence="4">DUF3618 domain-containing protein</fullName>
    </recommendedName>
</protein>
<accession>A0ABN0TG25</accession>
<feature type="region of interest" description="Disordered" evidence="1">
    <location>
        <begin position="185"/>
        <end position="320"/>
    </location>
</feature>
<comment type="caution">
    <text evidence="2">The sequence shown here is derived from an EMBL/GenBank/DDBJ whole genome shotgun (WGS) entry which is preliminary data.</text>
</comment>
<feature type="compositionally biased region" description="Gly residues" evidence="1">
    <location>
        <begin position="297"/>
        <end position="320"/>
    </location>
</feature>
<evidence type="ECO:0000256" key="1">
    <source>
        <dbReference type="SAM" id="MobiDB-lite"/>
    </source>
</evidence>
<feature type="region of interest" description="Disordered" evidence="1">
    <location>
        <begin position="23"/>
        <end position="57"/>
    </location>
</feature>
<feature type="compositionally biased region" description="Polar residues" evidence="1">
    <location>
        <begin position="257"/>
        <end position="268"/>
    </location>
</feature>
<proteinExistence type="predicted"/>
<evidence type="ECO:0008006" key="4">
    <source>
        <dbReference type="Google" id="ProtNLM"/>
    </source>
</evidence>